<keyword evidence="2" id="KW-1185">Reference proteome</keyword>
<dbReference type="SUPFAM" id="SSF54001">
    <property type="entry name" value="Cysteine proteinases"/>
    <property type="match status" value="1"/>
</dbReference>
<dbReference type="PROSITE" id="PS51934">
    <property type="entry name" value="LRAT"/>
    <property type="match status" value="1"/>
</dbReference>
<evidence type="ECO:0000313" key="2">
    <source>
        <dbReference type="Proteomes" id="UP000515124"/>
    </source>
</evidence>
<dbReference type="RefSeq" id="XP_021828327.1">
    <property type="nucleotide sequence ID" value="XM_021972635.1"/>
</dbReference>
<dbReference type="AlphaFoldDB" id="A0A6P5TMJ6"/>
<reference evidence="3" key="1">
    <citation type="submission" date="2025-08" db="UniProtKB">
        <authorList>
            <consortium name="RefSeq"/>
        </authorList>
    </citation>
    <scope>IDENTIFICATION</scope>
</reference>
<dbReference type="PANTHER" id="PTHR46137">
    <property type="entry name" value="OS05G0310600 PROTEIN"/>
    <property type="match status" value="1"/>
</dbReference>
<dbReference type="InterPro" id="IPR038765">
    <property type="entry name" value="Papain-like_cys_pep_sf"/>
</dbReference>
<feature type="domain" description="LRAT" evidence="1">
    <location>
        <begin position="18"/>
        <end position="164"/>
    </location>
</feature>
<dbReference type="GeneID" id="110768782"/>
<dbReference type="Gene3D" id="3.90.1720.10">
    <property type="entry name" value="endopeptidase domain like (from Nostoc punctiforme)"/>
    <property type="match status" value="1"/>
</dbReference>
<organism evidence="2 3">
    <name type="scientific">Prunus avium</name>
    <name type="common">Cherry</name>
    <name type="synonym">Cerasus avium</name>
    <dbReference type="NCBI Taxonomy" id="42229"/>
    <lineage>
        <taxon>Eukaryota</taxon>
        <taxon>Viridiplantae</taxon>
        <taxon>Streptophyta</taxon>
        <taxon>Embryophyta</taxon>
        <taxon>Tracheophyta</taxon>
        <taxon>Spermatophyta</taxon>
        <taxon>Magnoliopsida</taxon>
        <taxon>eudicotyledons</taxon>
        <taxon>Gunneridae</taxon>
        <taxon>Pentapetalae</taxon>
        <taxon>rosids</taxon>
        <taxon>fabids</taxon>
        <taxon>Rosales</taxon>
        <taxon>Rosaceae</taxon>
        <taxon>Amygdaloideae</taxon>
        <taxon>Amygdaleae</taxon>
        <taxon>Prunus</taxon>
    </lineage>
</organism>
<dbReference type="Proteomes" id="UP000515124">
    <property type="component" value="Unplaced"/>
</dbReference>
<dbReference type="Pfam" id="PF04970">
    <property type="entry name" value="LRAT"/>
    <property type="match status" value="1"/>
</dbReference>
<protein>
    <submittedName>
        <fullName evidence="3">HRAS-like suppressor 2</fullName>
    </submittedName>
</protein>
<evidence type="ECO:0000259" key="1">
    <source>
        <dbReference type="PROSITE" id="PS51934"/>
    </source>
</evidence>
<proteinExistence type="predicted"/>
<dbReference type="KEGG" id="pavi:110768782"/>
<dbReference type="InterPro" id="IPR007053">
    <property type="entry name" value="LRAT_dom"/>
</dbReference>
<evidence type="ECO:0000313" key="3">
    <source>
        <dbReference type="RefSeq" id="XP_021828327.1"/>
    </source>
</evidence>
<sequence length="190" mass="21101">MSLLSNRIPREELQPGDHIYSYRIGFSHHGIYVGEGWVIHFTPTCKSVIRFSATYEPVTTSCRRCGHDPNKKGGVLKTCIDCFLKGDGLHRFEYNVSLSYVILKQDGTCSTWSCYPSDETVRLATEIFKKDEVDGTGFGEYDLLSNNCETFASYCKTGKRLSRQVIQAIASVGFPSAYGLLLSAAASLLT</sequence>
<dbReference type="PANTHER" id="PTHR46137:SF4">
    <property type="entry name" value="PROTEIN LEAD-SENSITIVE 1"/>
    <property type="match status" value="1"/>
</dbReference>
<name>A0A6P5TMJ6_PRUAV</name>
<gene>
    <name evidence="3" type="primary">LOC110768782</name>
</gene>
<accession>A0A6P5TMJ6</accession>